<sequence>MLFWRCFRTLQCLKKVGENWDSAGCESGIVLRESAERDDSSRNLEFLDDDESTNDDDDDDGAGDASTPVEKRDSFPLDFSALHHELSKKKQKQENNGSGGAFHPVFGSGGSKGCSPTPIGEKRRWGSRGISGETSPIPPSPIASRTRGATAAASNTGASGGAEEDNFPRTVLTARRTRVKVIFHDPNPRHTGGLHIPKKSAPEIIHNVLSESPPNNLSLKRGRHSKGNERPSLNFDKMREQMMQCDQPDAENMPFSRSTPTTATSPLFLAD</sequence>
<dbReference type="WBParaSite" id="PS1159_v2.g20871.t1">
    <property type="protein sequence ID" value="PS1159_v2.g20871.t1"/>
    <property type="gene ID" value="PS1159_v2.g20871"/>
</dbReference>
<name>A0AC35FU76_9BILA</name>
<accession>A0AC35FU76</accession>
<protein>
    <submittedName>
        <fullName evidence="2">Uncharacterized protein</fullName>
    </submittedName>
</protein>
<proteinExistence type="predicted"/>
<reference evidence="2" key="1">
    <citation type="submission" date="2022-11" db="UniProtKB">
        <authorList>
            <consortium name="WormBaseParasite"/>
        </authorList>
    </citation>
    <scope>IDENTIFICATION</scope>
</reference>
<organism evidence="1 2">
    <name type="scientific">Panagrolaimus sp. PS1159</name>
    <dbReference type="NCBI Taxonomy" id="55785"/>
    <lineage>
        <taxon>Eukaryota</taxon>
        <taxon>Metazoa</taxon>
        <taxon>Ecdysozoa</taxon>
        <taxon>Nematoda</taxon>
        <taxon>Chromadorea</taxon>
        <taxon>Rhabditida</taxon>
        <taxon>Tylenchina</taxon>
        <taxon>Panagrolaimomorpha</taxon>
        <taxon>Panagrolaimoidea</taxon>
        <taxon>Panagrolaimidae</taxon>
        <taxon>Panagrolaimus</taxon>
    </lineage>
</organism>
<dbReference type="Proteomes" id="UP000887580">
    <property type="component" value="Unplaced"/>
</dbReference>
<evidence type="ECO:0000313" key="2">
    <source>
        <dbReference type="WBParaSite" id="PS1159_v2.g20871.t1"/>
    </source>
</evidence>
<evidence type="ECO:0000313" key="1">
    <source>
        <dbReference type="Proteomes" id="UP000887580"/>
    </source>
</evidence>